<dbReference type="PANTHER" id="PTHR19282:SF263">
    <property type="entry name" value="LEUKOCYTE ANTIGEN CD37"/>
    <property type="match status" value="1"/>
</dbReference>
<dbReference type="EMBL" id="JAAWVQ010132520">
    <property type="protein sequence ID" value="MBN3284020.1"/>
    <property type="molecule type" value="Genomic_DNA"/>
</dbReference>
<evidence type="ECO:0000256" key="4">
    <source>
        <dbReference type="ARBA" id="ARBA00022989"/>
    </source>
</evidence>
<evidence type="ECO:0000256" key="5">
    <source>
        <dbReference type="ARBA" id="ARBA00023136"/>
    </source>
</evidence>
<feature type="compositionally biased region" description="Polar residues" evidence="6">
    <location>
        <begin position="222"/>
        <end position="240"/>
    </location>
</feature>
<dbReference type="Gene3D" id="1.10.1450.10">
    <property type="entry name" value="Tetraspanin"/>
    <property type="match status" value="1"/>
</dbReference>
<dbReference type="PROSITE" id="PS00421">
    <property type="entry name" value="TM4_1"/>
    <property type="match status" value="1"/>
</dbReference>
<keyword evidence="3 7" id="KW-0812">Transmembrane</keyword>
<comment type="caution">
    <text evidence="8">The sequence shown here is derived from an EMBL/GenBank/DDBJ whole genome shotgun (WGS) entry which is preliminary data.</text>
</comment>
<evidence type="ECO:0000256" key="7">
    <source>
        <dbReference type="SAM" id="Phobius"/>
    </source>
</evidence>
<keyword evidence="4 7" id="KW-1133">Transmembrane helix</keyword>
<name>A0ABS2YBX8_POLSP</name>
<keyword evidence="5 7" id="KW-0472">Membrane</keyword>
<feature type="transmembrane region" description="Helical" evidence="7">
    <location>
        <begin position="12"/>
        <end position="35"/>
    </location>
</feature>
<dbReference type="PRINTS" id="PR00259">
    <property type="entry name" value="TMFOUR"/>
</dbReference>
<proteinExistence type="inferred from homology"/>
<organism evidence="8 9">
    <name type="scientific">Polyodon spathula</name>
    <name type="common">North American paddlefish</name>
    <name type="synonym">Squalus spathula</name>
    <dbReference type="NCBI Taxonomy" id="7913"/>
    <lineage>
        <taxon>Eukaryota</taxon>
        <taxon>Metazoa</taxon>
        <taxon>Chordata</taxon>
        <taxon>Craniata</taxon>
        <taxon>Vertebrata</taxon>
        <taxon>Euteleostomi</taxon>
        <taxon>Actinopterygii</taxon>
        <taxon>Chondrostei</taxon>
        <taxon>Acipenseriformes</taxon>
        <taxon>Polyodontidae</taxon>
        <taxon>Polyodon</taxon>
    </lineage>
</organism>
<evidence type="ECO:0000313" key="9">
    <source>
        <dbReference type="Proteomes" id="UP001166093"/>
    </source>
</evidence>
<feature type="compositionally biased region" description="Polar residues" evidence="6">
    <location>
        <begin position="180"/>
        <end position="215"/>
    </location>
</feature>
<comment type="similarity">
    <text evidence="2">Belongs to the tetraspanin (TM4SF) family.</text>
</comment>
<accession>A0ABS2YBX8</accession>
<dbReference type="InterPro" id="IPR008952">
    <property type="entry name" value="Tetraspanin_EC2_sf"/>
</dbReference>
<evidence type="ECO:0000256" key="6">
    <source>
        <dbReference type="SAM" id="MobiDB-lite"/>
    </source>
</evidence>
<evidence type="ECO:0000256" key="3">
    <source>
        <dbReference type="ARBA" id="ARBA00022692"/>
    </source>
</evidence>
<sequence>MGSKCCLNVTKYFLFLFNLLFFTLGGLMLAFGLWIHFDNTSIPALSFSHFFEIKLVSYLLAGGGTLTMMLGFFGCLGALKEMRCMLGTYFFVLIILLGGQITLGVLIYTQKNLVNLKIKNAVLKMIENYQTGNQSLQDMDLIQGKFQCCGWTSYEDWKQHPIIKADPSWYPCSCYQQDPTSPPQYNQSNSSLDPVTEPVTTPDSISTDQYNQSSLRGEPATQPVTTPDSISTDQYNQSSLRGEPATQPVTSPNSISTGPWNRSVAVTTEPVQTQRSGHGFCPGPPGGSPPVFSEGCQSILQSWLYENLHFIWGVCVGIAALEVRLFISSPLFIYLLFSSPLLSLLFNCPGSLGRFGLSHFLFWFRFPVSPRPPVPAARLAGCFLPVGAPNEEARFQ</sequence>
<feature type="non-terminal residue" evidence="8">
    <location>
        <position position="1"/>
    </location>
</feature>
<reference evidence="8" key="1">
    <citation type="journal article" date="2021" name="Cell">
        <title>Tracing the genetic footprints of vertebrate landing in non-teleost ray-finned fishes.</title>
        <authorList>
            <person name="Bi X."/>
            <person name="Wang K."/>
            <person name="Yang L."/>
            <person name="Pan H."/>
            <person name="Jiang H."/>
            <person name="Wei Q."/>
            <person name="Fang M."/>
            <person name="Yu H."/>
            <person name="Zhu C."/>
            <person name="Cai Y."/>
            <person name="He Y."/>
            <person name="Gan X."/>
            <person name="Zeng H."/>
            <person name="Yu D."/>
            <person name="Zhu Y."/>
            <person name="Jiang H."/>
            <person name="Qiu Q."/>
            <person name="Yang H."/>
            <person name="Zhang Y.E."/>
            <person name="Wang W."/>
            <person name="Zhu M."/>
            <person name="He S."/>
            <person name="Zhang G."/>
        </authorList>
    </citation>
    <scope>NUCLEOTIDE SEQUENCE</scope>
    <source>
        <strain evidence="8">Pddl_001</strain>
    </source>
</reference>
<dbReference type="Pfam" id="PF00335">
    <property type="entry name" value="Tetraspanin"/>
    <property type="match status" value="1"/>
</dbReference>
<dbReference type="Proteomes" id="UP001166093">
    <property type="component" value="Unassembled WGS sequence"/>
</dbReference>
<keyword evidence="9" id="KW-1185">Reference proteome</keyword>
<dbReference type="InterPro" id="IPR018503">
    <property type="entry name" value="Tetraspanin_CS"/>
</dbReference>
<gene>
    <name evidence="8" type="primary">Cd37</name>
    <name evidence="8" type="ORF">GTO93_0022573</name>
</gene>
<dbReference type="InterPro" id="IPR018499">
    <property type="entry name" value="Tetraspanin/Peripherin"/>
</dbReference>
<feature type="transmembrane region" description="Helical" evidence="7">
    <location>
        <begin position="86"/>
        <end position="108"/>
    </location>
</feature>
<feature type="region of interest" description="Disordered" evidence="6">
    <location>
        <begin position="180"/>
        <end position="261"/>
    </location>
</feature>
<evidence type="ECO:0000313" key="8">
    <source>
        <dbReference type="EMBL" id="MBN3284020.1"/>
    </source>
</evidence>
<evidence type="ECO:0000256" key="2">
    <source>
        <dbReference type="ARBA" id="ARBA00006840"/>
    </source>
</evidence>
<feature type="compositionally biased region" description="Polar residues" evidence="6">
    <location>
        <begin position="247"/>
        <end position="261"/>
    </location>
</feature>
<dbReference type="SUPFAM" id="SSF48652">
    <property type="entry name" value="Tetraspanin"/>
    <property type="match status" value="1"/>
</dbReference>
<dbReference type="PANTHER" id="PTHR19282">
    <property type="entry name" value="TETRASPANIN"/>
    <property type="match status" value="1"/>
</dbReference>
<comment type="subcellular location">
    <subcellularLocation>
        <location evidence="1">Membrane</location>
        <topology evidence="1">Multi-pass membrane protein</topology>
    </subcellularLocation>
</comment>
<feature type="non-terminal residue" evidence="8">
    <location>
        <position position="396"/>
    </location>
</feature>
<protein>
    <submittedName>
        <fullName evidence="8">CD37 protein</fullName>
    </submittedName>
</protein>
<evidence type="ECO:0000256" key="1">
    <source>
        <dbReference type="ARBA" id="ARBA00004141"/>
    </source>
</evidence>
<feature type="transmembrane region" description="Helical" evidence="7">
    <location>
        <begin position="55"/>
        <end position="79"/>
    </location>
</feature>